<dbReference type="InterPro" id="IPR008969">
    <property type="entry name" value="CarboxyPept-like_regulatory"/>
</dbReference>
<dbReference type="RefSeq" id="WP_182806004.1">
    <property type="nucleotide sequence ID" value="NZ_CP060007.1"/>
</dbReference>
<dbReference type="InterPro" id="IPR023996">
    <property type="entry name" value="TonB-dep_OMP_SusC/RagA"/>
</dbReference>
<dbReference type="InterPro" id="IPR023997">
    <property type="entry name" value="TonB-dep_OMP_SusC/RagA_CS"/>
</dbReference>
<dbReference type="GO" id="GO:0009279">
    <property type="term" value="C:cell outer membrane"/>
    <property type="evidence" value="ECO:0007669"/>
    <property type="project" value="UniProtKB-SubCell"/>
</dbReference>
<evidence type="ECO:0000313" key="5">
    <source>
        <dbReference type="Proteomes" id="UP000515344"/>
    </source>
</evidence>
<comment type="similarity">
    <text evidence="1">Belongs to the TonB-dependent receptor family.</text>
</comment>
<sequence>MKKLIYILFIQLLAMAQLQAQNRVITGVVTDSAGPVAGASVVEKNLTSNGTVTGANGRFTITLKGKSNTLIITGVGYLEMQVPVADRSDVSVTLSPDAGGLEDVVIVGYAKQKKVTSTGSVSSVAGKELRDNPSASLQNTLAGRLPGFFSVQPSGRPGADGAQFFIRGQSSYNNGSNSPLIIVDDIEFSYDQFARIDPNEIESLSILKDASTTAVYGVKGANGVVIITTRRGKIGAPKISARLETSMQQPTRIPKYLNAYETASLYNQAQMNDNKVNPVVGFTPRFSQADLDHYKNGTDPYGHPSVDWYSTLFKQFSKQYRANFDISGGTERVKYFVSLGGLFQDGMVKNFSKSQDVNGNYYHMRYNYRSNLDIKVTNTTDLRLDLYGNIGEINTPNVGSAFGYNDVFYEYSSFYSLAPFAYPVYNPDGTYGYSTWQVNGGYNNAAYNTNNVVGRLTMYGYNRNYENNINLITTATQKLNFITKGLSLKATIAYASSYGYSRSMTRDQFPSFIPAYDSATSSYKYSPRDPNVYRVRRFFSGYGAGSTIRTLTVQGILNYDRTFGKHHLYGLALVSQGTDLRFSSNAVYNFIPNNYRGFTGRVGYNYKEKYLVEFNTAYNGSDRFAKENRFGLFPAASVGWNISKEDFLKNAMRNVNNLKIRASYGLVGNDKLGSGFNYYYLPTWSNSGSINFGTVSNNFNGIREGTLGNDQVTWEKEKKMDIGLDFGLFGNKFFGTIEYFKNQRYDILTTRGTVSAVIGQGLPPVNLGIVDNAGYEIELNYNGKIGRDFQYRLKGTYSVAKNKIIFQDEPKFANAYQAYTGHSIGMQRVYRWIGYYQDSADVANSPKTAQQAYPGDLKYADLNKDGKIDGFDQEVTGYSNVPNTTYGFQIGFSYKGFSVNTFFQGAMNFNVRAVAEAIRPFSSNLQEIHKYSWTPELGNNARFPRLTLGAGVSDALGFPSTFYFISGNYLRLKTTEIAYTIPQKFTKRLKVDNIRVYSNAYNLFTWTKLDKLYEFDPEISTNTDRTIYPPQRTVNFGLSITF</sequence>
<dbReference type="SUPFAM" id="SSF49464">
    <property type="entry name" value="Carboxypeptidase regulatory domain-like"/>
    <property type="match status" value="1"/>
</dbReference>
<keyword evidence="5" id="KW-1185">Reference proteome</keyword>
<dbReference type="Gene3D" id="2.170.130.10">
    <property type="entry name" value="TonB-dependent receptor, plug domain"/>
    <property type="match status" value="1"/>
</dbReference>
<dbReference type="InterPro" id="IPR012910">
    <property type="entry name" value="Plug_dom"/>
</dbReference>
<dbReference type="Pfam" id="PF13715">
    <property type="entry name" value="CarbopepD_reg_2"/>
    <property type="match status" value="1"/>
</dbReference>
<keyword evidence="1" id="KW-0813">Transport</keyword>
<evidence type="ECO:0000256" key="1">
    <source>
        <dbReference type="PROSITE-ProRule" id="PRU01360"/>
    </source>
</evidence>
<dbReference type="EMBL" id="CP060007">
    <property type="protein sequence ID" value="QNA46253.1"/>
    <property type="molecule type" value="Genomic_DNA"/>
</dbReference>
<dbReference type="PROSITE" id="PS52016">
    <property type="entry name" value="TONB_DEPENDENT_REC_3"/>
    <property type="match status" value="1"/>
</dbReference>
<proteinExistence type="inferred from homology"/>
<accession>A0A7G5XLA0</accession>
<dbReference type="SUPFAM" id="SSF56935">
    <property type="entry name" value="Porins"/>
    <property type="match status" value="1"/>
</dbReference>
<feature type="signal peptide" evidence="2">
    <location>
        <begin position="1"/>
        <end position="20"/>
    </location>
</feature>
<protein>
    <submittedName>
        <fullName evidence="4">TonB-dependent receptor</fullName>
    </submittedName>
</protein>
<dbReference type="NCBIfam" id="TIGR04056">
    <property type="entry name" value="OMP_RagA_SusC"/>
    <property type="match status" value="1"/>
</dbReference>
<dbReference type="NCBIfam" id="TIGR04057">
    <property type="entry name" value="SusC_RagA_signa"/>
    <property type="match status" value="1"/>
</dbReference>
<feature type="domain" description="TonB-dependent receptor plug" evidence="3">
    <location>
        <begin position="114"/>
        <end position="224"/>
    </location>
</feature>
<keyword evidence="1" id="KW-0812">Transmembrane</keyword>
<keyword evidence="1" id="KW-0472">Membrane</keyword>
<evidence type="ECO:0000256" key="2">
    <source>
        <dbReference type="SAM" id="SignalP"/>
    </source>
</evidence>
<keyword evidence="1" id="KW-1134">Transmembrane beta strand</keyword>
<evidence type="ECO:0000259" key="3">
    <source>
        <dbReference type="Pfam" id="PF07715"/>
    </source>
</evidence>
<keyword evidence="1" id="KW-0998">Cell outer membrane</keyword>
<keyword evidence="2" id="KW-0732">Signal</keyword>
<dbReference type="Proteomes" id="UP000515344">
    <property type="component" value="Chromosome"/>
</dbReference>
<reference evidence="5" key="1">
    <citation type="submission" date="2020-08" db="EMBL/GenBank/DDBJ databases">
        <title>Lacibacter sp. S13-6-6 genome sequencing.</title>
        <authorList>
            <person name="Jin L."/>
        </authorList>
    </citation>
    <scope>NUCLEOTIDE SEQUENCE [LARGE SCALE GENOMIC DNA]</scope>
    <source>
        <strain evidence="5">S13-6-6</strain>
    </source>
</reference>
<dbReference type="Gene3D" id="2.60.40.1120">
    <property type="entry name" value="Carboxypeptidase-like, regulatory domain"/>
    <property type="match status" value="1"/>
</dbReference>
<dbReference type="FunFam" id="2.170.130.10:FF:000003">
    <property type="entry name" value="SusC/RagA family TonB-linked outer membrane protein"/>
    <property type="match status" value="1"/>
</dbReference>
<dbReference type="KEGG" id="lacs:H4075_08780"/>
<comment type="subcellular location">
    <subcellularLocation>
        <location evidence="1">Cell outer membrane</location>
        <topology evidence="1">Multi-pass membrane protein</topology>
    </subcellularLocation>
</comment>
<feature type="chain" id="PRO_5028983643" evidence="2">
    <location>
        <begin position="21"/>
        <end position="1042"/>
    </location>
</feature>
<dbReference type="AlphaFoldDB" id="A0A7G5XLA0"/>
<organism evidence="4 5">
    <name type="scientific">Lacibacter sediminis</name>
    <dbReference type="NCBI Taxonomy" id="2760713"/>
    <lineage>
        <taxon>Bacteria</taxon>
        <taxon>Pseudomonadati</taxon>
        <taxon>Bacteroidota</taxon>
        <taxon>Chitinophagia</taxon>
        <taxon>Chitinophagales</taxon>
        <taxon>Chitinophagaceae</taxon>
        <taxon>Lacibacter</taxon>
    </lineage>
</organism>
<dbReference type="InterPro" id="IPR039426">
    <property type="entry name" value="TonB-dep_rcpt-like"/>
</dbReference>
<gene>
    <name evidence="4" type="ORF">H4075_08780</name>
</gene>
<dbReference type="InterPro" id="IPR037066">
    <property type="entry name" value="Plug_dom_sf"/>
</dbReference>
<evidence type="ECO:0000313" key="4">
    <source>
        <dbReference type="EMBL" id="QNA46253.1"/>
    </source>
</evidence>
<dbReference type="Pfam" id="PF07715">
    <property type="entry name" value="Plug"/>
    <property type="match status" value="1"/>
</dbReference>
<name>A0A7G5XLA0_9BACT</name>
<keyword evidence="4" id="KW-0675">Receptor</keyword>